<dbReference type="EMBL" id="JAAGUX010000006">
    <property type="protein sequence ID" value="NEW55064.1"/>
    <property type="molecule type" value="Genomic_DNA"/>
</dbReference>
<dbReference type="RefSeq" id="WP_163821964.1">
    <property type="nucleotide sequence ID" value="NZ_JAAGUX010000006.1"/>
</dbReference>
<gene>
    <name evidence="5" type="ORF">GV794_05215</name>
</gene>
<evidence type="ECO:0000259" key="4">
    <source>
        <dbReference type="PROSITE" id="PS01124"/>
    </source>
</evidence>
<dbReference type="Pfam" id="PF12625">
    <property type="entry name" value="Arabinose_bd"/>
    <property type="match status" value="1"/>
</dbReference>
<keyword evidence="2" id="KW-0238">DNA-binding</keyword>
<dbReference type="InterPro" id="IPR018060">
    <property type="entry name" value="HTH_AraC"/>
</dbReference>
<evidence type="ECO:0000256" key="2">
    <source>
        <dbReference type="ARBA" id="ARBA00023125"/>
    </source>
</evidence>
<comment type="caution">
    <text evidence="5">The sequence shown here is derived from an EMBL/GenBank/DDBJ whole genome shotgun (WGS) entry which is preliminary data.</text>
</comment>
<dbReference type="InterPro" id="IPR032687">
    <property type="entry name" value="AraC-type_N"/>
</dbReference>
<dbReference type="Pfam" id="PF12833">
    <property type="entry name" value="HTH_18"/>
    <property type="match status" value="1"/>
</dbReference>
<dbReference type="SMART" id="SM00342">
    <property type="entry name" value="HTH_ARAC"/>
    <property type="match status" value="1"/>
</dbReference>
<feature type="domain" description="HTH araC/xylS-type" evidence="4">
    <location>
        <begin position="233"/>
        <end position="331"/>
    </location>
</feature>
<evidence type="ECO:0000313" key="5">
    <source>
        <dbReference type="EMBL" id="NEW55064.1"/>
    </source>
</evidence>
<accession>A0ABX0CMY6</accession>
<dbReference type="InterPro" id="IPR009057">
    <property type="entry name" value="Homeodomain-like_sf"/>
</dbReference>
<sequence length="336" mass="37479">MTLLVRNAVLNGYLDLVRSLDAEPLPLLRSVGLQIADVALPNQWVAVDAVARLLELSAEVTDTEGFGLRLAQGRRLSNVGPISLAAREEPDVRSVLRLISRYDYLHSEAFHIRVTEADGLATIKFGLDMDESVQHRQLAELAVGAVLQILKLLVGRNLLQPVAVSLMYDPPRDLSAHQQVLGGGIRFDGEFNGFVLYSTDLDAPNIWSDPSLRPFAKQYLAEIVGPRPEDDLDRIQDLIETMLPTGRCSLHQIAKTLGVNRVTVHRRLARTNTSFSEMLNTTRRKLAVRHVEQQRRSLTEIAELLGFSEPSAFSRWFRSEFGSSPSAWRTLHRAGS</sequence>
<evidence type="ECO:0000256" key="3">
    <source>
        <dbReference type="ARBA" id="ARBA00023163"/>
    </source>
</evidence>
<organism evidence="5 6">
    <name type="scientific">Nocardia cyriacigeorgica</name>
    <dbReference type="NCBI Taxonomy" id="135487"/>
    <lineage>
        <taxon>Bacteria</taxon>
        <taxon>Bacillati</taxon>
        <taxon>Actinomycetota</taxon>
        <taxon>Actinomycetes</taxon>
        <taxon>Mycobacteriales</taxon>
        <taxon>Nocardiaceae</taxon>
        <taxon>Nocardia</taxon>
    </lineage>
</organism>
<evidence type="ECO:0000256" key="1">
    <source>
        <dbReference type="ARBA" id="ARBA00023015"/>
    </source>
</evidence>
<dbReference type="Proteomes" id="UP000470876">
    <property type="component" value="Unassembled WGS sequence"/>
</dbReference>
<dbReference type="Gene3D" id="1.10.10.60">
    <property type="entry name" value="Homeodomain-like"/>
    <property type="match status" value="1"/>
</dbReference>
<dbReference type="PROSITE" id="PS01124">
    <property type="entry name" value="HTH_ARAC_FAMILY_2"/>
    <property type="match status" value="1"/>
</dbReference>
<name>A0ABX0CMY6_9NOCA</name>
<dbReference type="PANTHER" id="PTHR47894">
    <property type="entry name" value="HTH-TYPE TRANSCRIPTIONAL REGULATOR GADX"/>
    <property type="match status" value="1"/>
</dbReference>
<reference evidence="5 6" key="1">
    <citation type="submission" date="2020-01" db="EMBL/GenBank/DDBJ databases">
        <title>Genetics and antimicrobial susceptibilities of Nocardia species isolated from the soil; a comparison with species isolated from humans.</title>
        <authorList>
            <person name="Carrasco G."/>
            <person name="Monzon S."/>
            <person name="Sansegundo M."/>
            <person name="Garcia E."/>
            <person name="Garrido N."/>
            <person name="Medina M.J."/>
            <person name="Villalon P."/>
            <person name="Ramirez-Arocha A.C."/>
            <person name="Jimenez P."/>
            <person name="Cuesta I."/>
            <person name="Valdezate S."/>
        </authorList>
    </citation>
    <scope>NUCLEOTIDE SEQUENCE [LARGE SCALE GENOMIC DNA]</scope>
    <source>
        <strain evidence="5 6">CNM20110649</strain>
    </source>
</reference>
<dbReference type="PANTHER" id="PTHR47894:SF4">
    <property type="entry name" value="HTH-TYPE TRANSCRIPTIONAL REGULATOR GADX"/>
    <property type="match status" value="1"/>
</dbReference>
<keyword evidence="3" id="KW-0804">Transcription</keyword>
<keyword evidence="6" id="KW-1185">Reference proteome</keyword>
<proteinExistence type="predicted"/>
<dbReference type="PRINTS" id="PR00032">
    <property type="entry name" value="HTHARAC"/>
</dbReference>
<dbReference type="SUPFAM" id="SSF46689">
    <property type="entry name" value="Homeodomain-like"/>
    <property type="match status" value="1"/>
</dbReference>
<evidence type="ECO:0000313" key="6">
    <source>
        <dbReference type="Proteomes" id="UP000470876"/>
    </source>
</evidence>
<dbReference type="InterPro" id="IPR020449">
    <property type="entry name" value="Tscrpt_reg_AraC-type_HTH"/>
</dbReference>
<keyword evidence="1" id="KW-0805">Transcription regulation</keyword>
<protein>
    <submittedName>
        <fullName evidence="5">AraC family transcriptional regulator</fullName>
    </submittedName>
</protein>